<keyword evidence="7 10" id="KW-0283">Flagellar rotation</keyword>
<dbReference type="AlphaFoldDB" id="A0A7X9FP43"/>
<dbReference type="PANTHER" id="PTHR35091">
    <property type="entry name" value="FLAGELLAR PROTEIN FLIL"/>
    <property type="match status" value="1"/>
</dbReference>
<evidence type="ECO:0000313" key="13">
    <source>
        <dbReference type="Proteomes" id="UP000524246"/>
    </source>
</evidence>
<evidence type="ECO:0000256" key="10">
    <source>
        <dbReference type="RuleBase" id="RU364125"/>
    </source>
</evidence>
<keyword evidence="12" id="KW-0966">Cell projection</keyword>
<feature type="compositionally biased region" description="Gly residues" evidence="11">
    <location>
        <begin position="112"/>
        <end position="127"/>
    </location>
</feature>
<name>A0A7X9FP43_9DELT</name>
<evidence type="ECO:0000256" key="8">
    <source>
        <dbReference type="ARBA" id="ARBA00022989"/>
    </source>
</evidence>
<comment type="similarity">
    <text evidence="3 10">Belongs to the FliL family.</text>
</comment>
<organism evidence="12 13">
    <name type="scientific">SAR324 cluster bacterium</name>
    <dbReference type="NCBI Taxonomy" id="2024889"/>
    <lineage>
        <taxon>Bacteria</taxon>
        <taxon>Deltaproteobacteria</taxon>
        <taxon>SAR324 cluster</taxon>
    </lineage>
</organism>
<comment type="subcellular location">
    <subcellularLocation>
        <location evidence="2">Cell membrane</location>
        <topology evidence="2">Single-pass membrane protein</topology>
    </subcellularLocation>
</comment>
<keyword evidence="6 10" id="KW-0812">Transmembrane</keyword>
<evidence type="ECO:0000256" key="11">
    <source>
        <dbReference type="SAM" id="MobiDB-lite"/>
    </source>
</evidence>
<dbReference type="PANTHER" id="PTHR35091:SF2">
    <property type="entry name" value="FLAGELLAR PROTEIN FLIL"/>
    <property type="match status" value="1"/>
</dbReference>
<keyword evidence="9 10" id="KW-0472">Membrane</keyword>
<reference evidence="12 13" key="1">
    <citation type="journal article" date="2020" name="Biotechnol. Biofuels">
        <title>New insights from the biogas microbiome by comprehensive genome-resolved metagenomics of nearly 1600 species originating from multiple anaerobic digesters.</title>
        <authorList>
            <person name="Campanaro S."/>
            <person name="Treu L."/>
            <person name="Rodriguez-R L.M."/>
            <person name="Kovalovszki A."/>
            <person name="Ziels R.M."/>
            <person name="Maus I."/>
            <person name="Zhu X."/>
            <person name="Kougias P.G."/>
            <person name="Basile A."/>
            <person name="Luo G."/>
            <person name="Schluter A."/>
            <person name="Konstantinidis K.T."/>
            <person name="Angelidaki I."/>
        </authorList>
    </citation>
    <scope>NUCLEOTIDE SEQUENCE [LARGE SCALE GENOMIC DNA]</scope>
    <source>
        <strain evidence="12">AS27yjCOA_65</strain>
    </source>
</reference>
<keyword evidence="12" id="KW-0969">Cilium</keyword>
<evidence type="ECO:0000256" key="6">
    <source>
        <dbReference type="ARBA" id="ARBA00022692"/>
    </source>
</evidence>
<evidence type="ECO:0000256" key="7">
    <source>
        <dbReference type="ARBA" id="ARBA00022779"/>
    </source>
</evidence>
<gene>
    <name evidence="12" type="ORF">GYA55_01125</name>
</gene>
<keyword evidence="12" id="KW-0282">Flagellum</keyword>
<accession>A0A7X9FP43</accession>
<evidence type="ECO:0000313" key="12">
    <source>
        <dbReference type="EMBL" id="NMC61748.1"/>
    </source>
</evidence>
<evidence type="ECO:0000256" key="5">
    <source>
        <dbReference type="ARBA" id="ARBA00022500"/>
    </source>
</evidence>
<feature type="region of interest" description="Disordered" evidence="11">
    <location>
        <begin position="1"/>
        <end position="23"/>
    </location>
</feature>
<sequence>MAPKKEKDEEEGKEGKEGEELTADAGKKKKKLMIFAGAGVLLLLLGIGVPLMLMGGKGAEGDAEMAEESVPEVVYKRAKLDTFIVNLSNPKRFLKVTMLLEYDPALLPAEGAGEGGGHGGGGGGSGGAAKVDPTALPPQMKDKEPQLRDAVIQVLSSKRAEDLLTAQGKQSLKEELIEAINTALDFPEAAVVGVFFTEFIIQ</sequence>
<keyword evidence="8 10" id="KW-1133">Transmembrane helix</keyword>
<proteinExistence type="inferred from homology"/>
<dbReference type="Pfam" id="PF03748">
    <property type="entry name" value="FliL"/>
    <property type="match status" value="1"/>
</dbReference>
<feature type="region of interest" description="Disordered" evidence="11">
    <location>
        <begin position="111"/>
        <end position="141"/>
    </location>
</feature>
<dbReference type="InterPro" id="IPR005503">
    <property type="entry name" value="FliL"/>
</dbReference>
<dbReference type="GO" id="GO:0006935">
    <property type="term" value="P:chemotaxis"/>
    <property type="evidence" value="ECO:0007669"/>
    <property type="project" value="UniProtKB-KW"/>
</dbReference>
<dbReference type="Proteomes" id="UP000524246">
    <property type="component" value="Unassembled WGS sequence"/>
</dbReference>
<evidence type="ECO:0000256" key="1">
    <source>
        <dbReference type="ARBA" id="ARBA00002254"/>
    </source>
</evidence>
<keyword evidence="4 10" id="KW-1003">Cell membrane</keyword>
<keyword evidence="5 10" id="KW-0145">Chemotaxis</keyword>
<dbReference type="GO" id="GO:0071978">
    <property type="term" value="P:bacterial-type flagellum-dependent swarming motility"/>
    <property type="evidence" value="ECO:0007669"/>
    <property type="project" value="TreeGrafter"/>
</dbReference>
<evidence type="ECO:0000256" key="2">
    <source>
        <dbReference type="ARBA" id="ARBA00004162"/>
    </source>
</evidence>
<evidence type="ECO:0000256" key="9">
    <source>
        <dbReference type="ARBA" id="ARBA00023136"/>
    </source>
</evidence>
<comment type="caution">
    <text evidence="12">The sequence shown here is derived from an EMBL/GenBank/DDBJ whole genome shotgun (WGS) entry which is preliminary data.</text>
</comment>
<comment type="function">
    <text evidence="1 10">Controls the rotational direction of flagella during chemotaxis.</text>
</comment>
<evidence type="ECO:0000256" key="4">
    <source>
        <dbReference type="ARBA" id="ARBA00022475"/>
    </source>
</evidence>
<feature type="transmembrane region" description="Helical" evidence="10">
    <location>
        <begin position="32"/>
        <end position="53"/>
    </location>
</feature>
<evidence type="ECO:0000256" key="3">
    <source>
        <dbReference type="ARBA" id="ARBA00008281"/>
    </source>
</evidence>
<dbReference type="EMBL" id="JAAZON010000041">
    <property type="protein sequence ID" value="NMC61748.1"/>
    <property type="molecule type" value="Genomic_DNA"/>
</dbReference>
<dbReference type="GO" id="GO:0009425">
    <property type="term" value="C:bacterial-type flagellum basal body"/>
    <property type="evidence" value="ECO:0007669"/>
    <property type="project" value="InterPro"/>
</dbReference>
<protein>
    <recommendedName>
        <fullName evidence="10">Flagellar protein FliL</fullName>
    </recommendedName>
</protein>
<dbReference type="GO" id="GO:0005886">
    <property type="term" value="C:plasma membrane"/>
    <property type="evidence" value="ECO:0007669"/>
    <property type="project" value="UniProtKB-SubCell"/>
</dbReference>